<sequence length="242" mass="27504">MSSFKRGRIETWVLIAVSLIILSAIGKVLWDNNYNAQPLASLAGQTMNEQMGALPTDSTQRRAGGTYAPPIQPNKSYKEEGNASQGVELSADYVGAPDRPQYTSQPKLREGQRIDLNSADTLALQQVPGIGPSFARRIARYRDQLGGYYTVLQLQEVFGMEPDRYQRIKPFFYIGVKNYSTAFQSLRSDSIPAHPYLNYRQQMALARSIRKNGTIDSWHRIMSLEEFNRDDSVRLSHYFHFK</sequence>
<dbReference type="PANTHER" id="PTHR21180:SF32">
    <property type="entry name" value="ENDONUCLEASE_EXONUCLEASE_PHOSPHATASE FAMILY DOMAIN-CONTAINING PROTEIN 1"/>
    <property type="match status" value="1"/>
</dbReference>
<evidence type="ECO:0000313" key="4">
    <source>
        <dbReference type="Proteomes" id="UP000003303"/>
    </source>
</evidence>
<name>C2MB81_9PORP</name>
<dbReference type="SUPFAM" id="SSF81585">
    <property type="entry name" value="PsbU/PolX domain-like"/>
    <property type="match status" value="1"/>
</dbReference>
<organism evidence="3 4">
    <name type="scientific">Porphyromonas uenonis 60-3</name>
    <dbReference type="NCBI Taxonomy" id="596327"/>
    <lineage>
        <taxon>Bacteria</taxon>
        <taxon>Pseudomonadati</taxon>
        <taxon>Bacteroidota</taxon>
        <taxon>Bacteroidia</taxon>
        <taxon>Bacteroidales</taxon>
        <taxon>Porphyromonadaceae</taxon>
        <taxon>Porphyromonas</taxon>
    </lineage>
</organism>
<dbReference type="EMBL" id="ACLR01000120">
    <property type="protein sequence ID" value="EEK16994.1"/>
    <property type="molecule type" value="Genomic_DNA"/>
</dbReference>
<dbReference type="OrthoDB" id="981124at2"/>
<proteinExistence type="predicted"/>
<dbReference type="PANTHER" id="PTHR21180">
    <property type="entry name" value="ENDONUCLEASE/EXONUCLEASE/PHOSPHATASE FAMILY DOMAIN-CONTAINING PROTEIN 1"/>
    <property type="match status" value="1"/>
</dbReference>
<dbReference type="GO" id="GO:0015628">
    <property type="term" value="P:protein secretion by the type II secretion system"/>
    <property type="evidence" value="ECO:0007669"/>
    <property type="project" value="TreeGrafter"/>
</dbReference>
<protein>
    <recommendedName>
        <fullName evidence="5">Competence protein ComEA helix-hairpin-helix repeat region</fullName>
    </recommendedName>
</protein>
<evidence type="ECO:0008006" key="5">
    <source>
        <dbReference type="Google" id="ProtNLM"/>
    </source>
</evidence>
<evidence type="ECO:0000313" key="3">
    <source>
        <dbReference type="EMBL" id="EEK16994.1"/>
    </source>
</evidence>
<accession>C2MB81</accession>
<dbReference type="RefSeq" id="WP_007365139.1">
    <property type="nucleotide sequence ID" value="NZ_ACLR01000120.1"/>
</dbReference>
<dbReference type="eggNOG" id="COG1555">
    <property type="taxonomic scope" value="Bacteria"/>
</dbReference>
<keyword evidence="2" id="KW-0472">Membrane</keyword>
<feature type="region of interest" description="Disordered" evidence="1">
    <location>
        <begin position="55"/>
        <end position="82"/>
    </location>
</feature>
<gene>
    <name evidence="3" type="ORF">PORUE0001_0055</name>
</gene>
<evidence type="ECO:0000256" key="1">
    <source>
        <dbReference type="SAM" id="MobiDB-lite"/>
    </source>
</evidence>
<dbReference type="InterPro" id="IPR051675">
    <property type="entry name" value="Endo/Exo/Phosphatase_dom_1"/>
</dbReference>
<evidence type="ECO:0000256" key="2">
    <source>
        <dbReference type="SAM" id="Phobius"/>
    </source>
</evidence>
<dbReference type="Pfam" id="PF12836">
    <property type="entry name" value="HHH_3"/>
    <property type="match status" value="1"/>
</dbReference>
<reference evidence="3 4" key="1">
    <citation type="submission" date="2009-04" db="EMBL/GenBank/DDBJ databases">
        <authorList>
            <person name="Sebastian Y."/>
            <person name="Madupu R."/>
            <person name="Durkin A.S."/>
            <person name="Torralba M."/>
            <person name="Methe B."/>
            <person name="Sutton G.G."/>
            <person name="Strausberg R.L."/>
            <person name="Nelson K.E."/>
        </authorList>
    </citation>
    <scope>NUCLEOTIDE SEQUENCE [LARGE SCALE GENOMIC DNA]</scope>
    <source>
        <strain evidence="3 4">60-3</strain>
    </source>
</reference>
<dbReference type="STRING" id="596327.PORUE0001_0055"/>
<keyword evidence="4" id="KW-1185">Reference proteome</keyword>
<dbReference type="AlphaFoldDB" id="C2MB81"/>
<feature type="transmembrane region" description="Helical" evidence="2">
    <location>
        <begin position="12"/>
        <end position="30"/>
    </location>
</feature>
<keyword evidence="2" id="KW-0812">Transmembrane</keyword>
<comment type="caution">
    <text evidence="3">The sequence shown here is derived from an EMBL/GenBank/DDBJ whole genome shotgun (WGS) entry which is preliminary data.</text>
</comment>
<dbReference type="GO" id="GO:0015627">
    <property type="term" value="C:type II protein secretion system complex"/>
    <property type="evidence" value="ECO:0007669"/>
    <property type="project" value="TreeGrafter"/>
</dbReference>
<dbReference type="Gene3D" id="1.10.150.320">
    <property type="entry name" value="Photosystem II 12 kDa extrinsic protein"/>
    <property type="match status" value="1"/>
</dbReference>
<dbReference type="Proteomes" id="UP000003303">
    <property type="component" value="Unassembled WGS sequence"/>
</dbReference>
<keyword evidence="2" id="KW-1133">Transmembrane helix</keyword>